<protein>
    <submittedName>
        <fullName evidence="3">Antitoxin YefM</fullName>
    </submittedName>
</protein>
<sequence>MKTVSLRTFEDKLDKSAPQASAKRLPIRVTSPDGNDFVVVSAAEWSQQQETLHVLQSMDLMQQIATSLETHQQSQG</sequence>
<dbReference type="InterPro" id="IPR036165">
    <property type="entry name" value="YefM-like_sf"/>
</dbReference>
<accession>A0AAQ1GAW1</accession>
<dbReference type="Gene3D" id="3.40.1620.10">
    <property type="entry name" value="YefM-like domain"/>
    <property type="match status" value="1"/>
</dbReference>
<dbReference type="EMBL" id="FNVE01000020">
    <property type="protein sequence ID" value="SEG73432.1"/>
    <property type="molecule type" value="Genomic_DNA"/>
</dbReference>
<name>A0AAQ1GAW1_9GAMM</name>
<dbReference type="RefSeq" id="WP_088277986.1">
    <property type="nucleotide sequence ID" value="NZ_FNVE01000020.1"/>
</dbReference>
<organism evidence="3 4">
    <name type="scientific">Halopseudomonas aestusnigri</name>
    <dbReference type="NCBI Taxonomy" id="857252"/>
    <lineage>
        <taxon>Bacteria</taxon>
        <taxon>Pseudomonadati</taxon>
        <taxon>Pseudomonadota</taxon>
        <taxon>Gammaproteobacteria</taxon>
        <taxon>Pseudomonadales</taxon>
        <taxon>Pseudomonadaceae</taxon>
        <taxon>Halopseudomonas</taxon>
    </lineage>
</organism>
<evidence type="ECO:0000313" key="4">
    <source>
        <dbReference type="Proteomes" id="UP000243518"/>
    </source>
</evidence>
<dbReference type="SUPFAM" id="SSF143120">
    <property type="entry name" value="YefM-like"/>
    <property type="match status" value="1"/>
</dbReference>
<reference evidence="3 4" key="1">
    <citation type="submission" date="2016-10" db="EMBL/GenBank/DDBJ databases">
        <authorList>
            <person name="Varghese N."/>
            <person name="Submissions S."/>
        </authorList>
    </citation>
    <scope>NUCLEOTIDE SEQUENCE [LARGE SCALE GENOMIC DNA]</scope>
    <source>
        <strain evidence="3 4">CECT 8317</strain>
    </source>
</reference>
<evidence type="ECO:0000256" key="2">
    <source>
        <dbReference type="SAM" id="MobiDB-lite"/>
    </source>
</evidence>
<dbReference type="AlphaFoldDB" id="A0AAQ1GAW1"/>
<feature type="region of interest" description="Disordered" evidence="2">
    <location>
        <begin position="1"/>
        <end position="22"/>
    </location>
</feature>
<comment type="similarity">
    <text evidence="1">Belongs to the phD/YefM antitoxin family.</text>
</comment>
<gene>
    <name evidence="3" type="ORF">SAMN05216586_12023</name>
</gene>
<comment type="caution">
    <text evidence="3">The sequence shown here is derived from an EMBL/GenBank/DDBJ whole genome shotgun (WGS) entry which is preliminary data.</text>
</comment>
<dbReference type="Proteomes" id="UP000243518">
    <property type="component" value="Unassembled WGS sequence"/>
</dbReference>
<proteinExistence type="inferred from homology"/>
<evidence type="ECO:0000256" key="1">
    <source>
        <dbReference type="ARBA" id="ARBA00009981"/>
    </source>
</evidence>
<evidence type="ECO:0000313" key="3">
    <source>
        <dbReference type="EMBL" id="SEG73432.1"/>
    </source>
</evidence>
<keyword evidence="4" id="KW-1185">Reference proteome</keyword>